<keyword evidence="7" id="KW-1185">Reference proteome</keyword>
<dbReference type="Proteomes" id="UP000247569">
    <property type="component" value="Unassembled WGS sequence"/>
</dbReference>
<evidence type="ECO:0000256" key="3">
    <source>
        <dbReference type="ARBA" id="ARBA00023002"/>
    </source>
</evidence>
<dbReference type="InterPro" id="IPR019921">
    <property type="entry name" value="Lucif-like_OxRdtase_Rv2161c"/>
</dbReference>
<reference evidence="6 7" key="1">
    <citation type="submission" date="2018-05" db="EMBL/GenBank/DDBJ databases">
        <title>Genomic Encyclopedia of Type Strains, Phase IV (KMG-IV): sequencing the most valuable type-strain genomes for metagenomic binning, comparative biology and taxonomic classification.</title>
        <authorList>
            <person name="Goeker M."/>
        </authorList>
    </citation>
    <scope>NUCLEOTIDE SEQUENCE [LARGE SCALE GENOMIC DNA]</scope>
    <source>
        <strain evidence="6 7">DSM 44704</strain>
    </source>
</reference>
<organism evidence="6 7">
    <name type="scientific">Nocardia tenerifensis</name>
    <dbReference type="NCBI Taxonomy" id="228006"/>
    <lineage>
        <taxon>Bacteria</taxon>
        <taxon>Bacillati</taxon>
        <taxon>Actinomycetota</taxon>
        <taxon>Actinomycetes</taxon>
        <taxon>Mycobacteriales</taxon>
        <taxon>Nocardiaceae</taxon>
        <taxon>Nocardia</taxon>
    </lineage>
</organism>
<keyword evidence="4" id="KW-0503">Monooxygenase</keyword>
<dbReference type="GO" id="GO:0046306">
    <property type="term" value="P:alkanesulfonate catabolic process"/>
    <property type="evidence" value="ECO:0007669"/>
    <property type="project" value="TreeGrafter"/>
</dbReference>
<comment type="caution">
    <text evidence="6">The sequence shown here is derived from an EMBL/GenBank/DDBJ whole genome shotgun (WGS) entry which is preliminary data.</text>
</comment>
<evidence type="ECO:0000313" key="7">
    <source>
        <dbReference type="Proteomes" id="UP000247569"/>
    </source>
</evidence>
<dbReference type="SUPFAM" id="SSF51679">
    <property type="entry name" value="Bacterial luciferase-like"/>
    <property type="match status" value="1"/>
</dbReference>
<evidence type="ECO:0000259" key="5">
    <source>
        <dbReference type="Pfam" id="PF00296"/>
    </source>
</evidence>
<gene>
    <name evidence="6" type="ORF">DFR70_12268</name>
</gene>
<keyword evidence="3" id="KW-0560">Oxidoreductase</keyword>
<dbReference type="OrthoDB" id="3206024at2"/>
<dbReference type="GO" id="GO:0008726">
    <property type="term" value="F:alkanesulfonate monooxygenase activity"/>
    <property type="evidence" value="ECO:0007669"/>
    <property type="project" value="TreeGrafter"/>
</dbReference>
<keyword evidence="1" id="KW-0285">Flavoprotein</keyword>
<feature type="domain" description="Luciferase-like" evidence="5">
    <location>
        <begin position="16"/>
        <end position="239"/>
    </location>
</feature>
<accession>A0A318JUA5</accession>
<dbReference type="InterPro" id="IPR050172">
    <property type="entry name" value="SsuD_RutA_monooxygenase"/>
</dbReference>
<sequence length="293" mass="31417">MVMKLGLFAINYGACADPATAVRVARHAEAAGLESLWSGEHLVLPDPAPEGFALSPTLPMLDTVVGLTLVAAHTTTVKVASGIIVLPLRNPVVLAKELASLDQVAQGRLIVGVGAGYVRAEFDAVGVARSERAARTDDFINAMRALWSMPEPAYHGRYVTFSGIDAHPRPRQQPCPPIVVASGGRVADRRAVTLANGWYGFGLDLNQTRVHLDNLAAAGRKYERPAELGRLEITVTPAGPVRRDTVAQYAALGVDRLVLLPRPSADYTARHQPVPVDQILRTIDDAAANYRDI</sequence>
<dbReference type="AlphaFoldDB" id="A0A318JUA5"/>
<dbReference type="InterPro" id="IPR036661">
    <property type="entry name" value="Luciferase-like_sf"/>
</dbReference>
<evidence type="ECO:0000256" key="2">
    <source>
        <dbReference type="ARBA" id="ARBA00022643"/>
    </source>
</evidence>
<dbReference type="NCBIfam" id="TIGR03619">
    <property type="entry name" value="F420_Rv2161c"/>
    <property type="match status" value="1"/>
</dbReference>
<dbReference type="EMBL" id="QJKF01000022">
    <property type="protein sequence ID" value="PXX54927.1"/>
    <property type="molecule type" value="Genomic_DNA"/>
</dbReference>
<dbReference type="Gene3D" id="3.20.20.30">
    <property type="entry name" value="Luciferase-like domain"/>
    <property type="match status" value="1"/>
</dbReference>
<protein>
    <submittedName>
        <fullName evidence="6">Putative F420-dependent oxidoreductase</fullName>
    </submittedName>
</protein>
<dbReference type="InterPro" id="IPR011251">
    <property type="entry name" value="Luciferase-like_dom"/>
</dbReference>
<proteinExistence type="predicted"/>
<evidence type="ECO:0000313" key="6">
    <source>
        <dbReference type="EMBL" id="PXX54927.1"/>
    </source>
</evidence>
<dbReference type="PANTHER" id="PTHR42847:SF8">
    <property type="entry name" value="CONSERVED PROTEIN"/>
    <property type="match status" value="1"/>
</dbReference>
<dbReference type="Pfam" id="PF00296">
    <property type="entry name" value="Bac_luciferase"/>
    <property type="match status" value="1"/>
</dbReference>
<evidence type="ECO:0000256" key="1">
    <source>
        <dbReference type="ARBA" id="ARBA00022630"/>
    </source>
</evidence>
<name>A0A318JUA5_9NOCA</name>
<keyword evidence="2" id="KW-0288">FMN</keyword>
<dbReference type="PANTHER" id="PTHR42847">
    <property type="entry name" value="ALKANESULFONATE MONOOXYGENASE"/>
    <property type="match status" value="1"/>
</dbReference>
<evidence type="ECO:0000256" key="4">
    <source>
        <dbReference type="ARBA" id="ARBA00023033"/>
    </source>
</evidence>